<dbReference type="OrthoDB" id="2823598at2759"/>
<dbReference type="EMBL" id="JAACJK010000231">
    <property type="protein sequence ID" value="KAF5309774.1"/>
    <property type="molecule type" value="Genomic_DNA"/>
</dbReference>
<proteinExistence type="predicted"/>
<dbReference type="AlphaFoldDB" id="A0A8H5ARW0"/>
<gene>
    <name evidence="1" type="ORF">D9611_013599</name>
</gene>
<dbReference type="Proteomes" id="UP000541558">
    <property type="component" value="Unassembled WGS sequence"/>
</dbReference>
<accession>A0A8H5ARW0</accession>
<comment type="caution">
    <text evidence="1">The sequence shown here is derived from an EMBL/GenBank/DDBJ whole genome shotgun (WGS) entry which is preliminary data.</text>
</comment>
<evidence type="ECO:0000313" key="2">
    <source>
        <dbReference type="Proteomes" id="UP000541558"/>
    </source>
</evidence>
<reference evidence="1 2" key="1">
    <citation type="journal article" date="2020" name="ISME J.">
        <title>Uncovering the hidden diversity of litter-decomposition mechanisms in mushroom-forming fungi.</title>
        <authorList>
            <person name="Floudas D."/>
            <person name="Bentzer J."/>
            <person name="Ahren D."/>
            <person name="Johansson T."/>
            <person name="Persson P."/>
            <person name="Tunlid A."/>
        </authorList>
    </citation>
    <scope>NUCLEOTIDE SEQUENCE [LARGE SCALE GENOMIC DNA]</scope>
    <source>
        <strain evidence="1 2">CBS 175.51</strain>
    </source>
</reference>
<keyword evidence="2" id="KW-1185">Reference proteome</keyword>
<evidence type="ECO:0000313" key="1">
    <source>
        <dbReference type="EMBL" id="KAF5309774.1"/>
    </source>
</evidence>
<dbReference type="Gene3D" id="3.80.10.10">
    <property type="entry name" value="Ribonuclease Inhibitor"/>
    <property type="match status" value="1"/>
</dbReference>
<protein>
    <recommendedName>
        <fullName evidence="3">F-box domain-containing protein</fullName>
    </recommendedName>
</protein>
<dbReference type="InterPro" id="IPR032675">
    <property type="entry name" value="LRR_dom_sf"/>
</dbReference>
<evidence type="ECO:0008006" key="3">
    <source>
        <dbReference type="Google" id="ProtNLM"/>
    </source>
</evidence>
<name>A0A8H5ARW0_9AGAR</name>
<dbReference type="SUPFAM" id="SSF52047">
    <property type="entry name" value="RNI-like"/>
    <property type="match status" value="1"/>
</dbReference>
<sequence length="583" mass="64377">MMGLLSTLPPLTKLPSTLLHSGCIPSNEERDSVEQMIAETKTSLSIIDEEITRLKSSIALLEAHRQDVEANMATHQAVLSPIRHIPSEILAEIFLYATSDAKISWPHRPEHKADRMPWHLAEVCSYWRSIILSLPNIWSTIHVDLFSTYPENVSYPCLTRRFHDFIDTCLDRSKNSPLSLSLRTGTPWTRSSQGVEVARELVCSALVAIVAVSDRWQALSLELEDLFSFHTLLSPARDRVGRLRSLRLASSGRSATTPRSWHAIEAFENAPQLTEVSLTHISQPTRHIRLPWHQLKCLRSKGNHFHEGEFTRLLNQTASLEEFKSEDERVLDLAAPTLASTQDATTSAVRLPHLRTLSISNKGSYISRIFQLFTTPSLTSLSIHSRTAYNAEHTIAMLRRSSCVLNLHTLNLESSRDLEAVWEENYGIVCLLAETRGVEECALRVSKSADEIIPRLTARRGMGGNPLRSPVLSTTGSGGFGGYGAGGPMSGQGGVLLPNLRVFSLEDSYCESAEEMVEMVESRLAPCTNGGGGGCDGVDSLSLTAHLSKVNLNLSRPAPPTYEELGTLKAVARKRGCAMKIVR</sequence>
<organism evidence="1 2">
    <name type="scientific">Ephemerocybe angulata</name>
    <dbReference type="NCBI Taxonomy" id="980116"/>
    <lineage>
        <taxon>Eukaryota</taxon>
        <taxon>Fungi</taxon>
        <taxon>Dikarya</taxon>
        <taxon>Basidiomycota</taxon>
        <taxon>Agaricomycotina</taxon>
        <taxon>Agaricomycetes</taxon>
        <taxon>Agaricomycetidae</taxon>
        <taxon>Agaricales</taxon>
        <taxon>Agaricineae</taxon>
        <taxon>Psathyrellaceae</taxon>
        <taxon>Ephemerocybe</taxon>
    </lineage>
</organism>